<dbReference type="PANTHER" id="PTHR30426:SF0">
    <property type="entry name" value="4-HYDROXY-3-METHYLBUT-2-ENYL DIPHOSPHATE REDUCTASE"/>
    <property type="match status" value="1"/>
</dbReference>
<feature type="binding site" evidence="5">
    <location>
        <position position="188"/>
    </location>
    <ligand>
        <name>[4Fe-4S] cluster</name>
        <dbReference type="ChEBI" id="CHEBI:49883"/>
    </ligand>
</feature>
<evidence type="ECO:0000313" key="7">
    <source>
        <dbReference type="Proteomes" id="UP000215383"/>
    </source>
</evidence>
<dbReference type="Pfam" id="PF02401">
    <property type="entry name" value="LYTB"/>
    <property type="match status" value="1"/>
</dbReference>
<feature type="binding site" evidence="5">
    <location>
        <position position="218"/>
    </location>
    <ligand>
        <name>dimethylallyl diphosphate</name>
        <dbReference type="ChEBI" id="CHEBI:57623"/>
    </ligand>
</feature>
<feature type="binding site" evidence="5">
    <location>
        <position position="40"/>
    </location>
    <ligand>
        <name>isopentenyl diphosphate</name>
        <dbReference type="ChEBI" id="CHEBI:128769"/>
    </ligand>
</feature>
<keyword evidence="5" id="KW-0414">Isoprene biosynthesis</keyword>
<feature type="binding site" evidence="5">
    <location>
        <position position="122"/>
    </location>
    <ligand>
        <name>(2E)-4-hydroxy-3-methylbut-2-enyl diphosphate</name>
        <dbReference type="ChEBI" id="CHEBI:128753"/>
    </ligand>
</feature>
<feature type="binding site" evidence="5">
    <location>
        <position position="40"/>
    </location>
    <ligand>
        <name>dimethylallyl diphosphate</name>
        <dbReference type="ChEBI" id="CHEBI:57623"/>
    </ligand>
</feature>
<dbReference type="GO" id="GO:0046872">
    <property type="term" value="F:metal ion binding"/>
    <property type="evidence" value="ECO:0007669"/>
    <property type="project" value="UniProtKB-KW"/>
</dbReference>
<dbReference type="PANTHER" id="PTHR30426">
    <property type="entry name" value="4-HYDROXY-3-METHYLBUT-2-ENYL DIPHOSPHATE REDUCTASE"/>
    <property type="match status" value="1"/>
</dbReference>
<feature type="binding site" evidence="5">
    <location>
        <position position="72"/>
    </location>
    <ligand>
        <name>isopentenyl diphosphate</name>
        <dbReference type="ChEBI" id="CHEBI:128769"/>
    </ligand>
</feature>
<accession>A0A239TQI6</accession>
<proteinExistence type="inferred from homology"/>
<comment type="similarity">
    <text evidence="5">Belongs to the IspH family.</text>
</comment>
<feature type="binding site" evidence="5">
    <location>
        <position position="122"/>
    </location>
    <ligand>
        <name>dimethylallyl diphosphate</name>
        <dbReference type="ChEBI" id="CHEBI:57623"/>
    </ligand>
</feature>
<keyword evidence="2 5" id="KW-0479">Metal-binding</keyword>
<dbReference type="Gene3D" id="3.40.50.11270">
    <property type="match status" value="1"/>
</dbReference>
<protein>
    <recommendedName>
        <fullName evidence="5">4-hydroxy-3-methylbut-2-enyl diphosphate reductase</fullName>
        <shortName evidence="5">HMBPP reductase</shortName>
        <ecNumber evidence="5">1.17.7.4</ecNumber>
    </recommendedName>
</protein>
<dbReference type="GO" id="GO:0050992">
    <property type="term" value="P:dimethylallyl diphosphate biosynthetic process"/>
    <property type="evidence" value="ECO:0007669"/>
    <property type="project" value="UniProtKB-UniRule"/>
</dbReference>
<dbReference type="Gene3D" id="3.40.1010.20">
    <property type="entry name" value="4-hydroxy-3-methylbut-2-enyl diphosphate reductase, catalytic domain"/>
    <property type="match status" value="2"/>
</dbReference>
<comment type="catalytic activity">
    <reaction evidence="5">
        <text>dimethylallyl diphosphate + 2 oxidized [2Fe-2S]-[ferredoxin] + H2O = (2E)-4-hydroxy-3-methylbut-2-enyl diphosphate + 2 reduced [2Fe-2S]-[ferredoxin] + 2 H(+)</text>
        <dbReference type="Rhea" id="RHEA:24825"/>
        <dbReference type="Rhea" id="RHEA-COMP:10000"/>
        <dbReference type="Rhea" id="RHEA-COMP:10001"/>
        <dbReference type="ChEBI" id="CHEBI:15377"/>
        <dbReference type="ChEBI" id="CHEBI:15378"/>
        <dbReference type="ChEBI" id="CHEBI:33737"/>
        <dbReference type="ChEBI" id="CHEBI:33738"/>
        <dbReference type="ChEBI" id="CHEBI:57623"/>
        <dbReference type="ChEBI" id="CHEBI:128753"/>
        <dbReference type="EC" id="1.17.7.4"/>
    </reaction>
</comment>
<keyword evidence="4 5" id="KW-0411">Iron-sulfur</keyword>
<evidence type="ECO:0000256" key="3">
    <source>
        <dbReference type="ARBA" id="ARBA00023004"/>
    </source>
</evidence>
<feature type="binding site" evidence="5">
    <location>
        <position position="72"/>
    </location>
    <ligand>
        <name>(2E)-4-hydroxy-3-methylbut-2-enyl diphosphate</name>
        <dbReference type="ChEBI" id="CHEBI:128753"/>
    </ligand>
</feature>
<feature type="binding site" evidence="5">
    <location>
        <position position="218"/>
    </location>
    <ligand>
        <name>(2E)-4-hydroxy-3-methylbut-2-enyl diphosphate</name>
        <dbReference type="ChEBI" id="CHEBI:128753"/>
    </ligand>
</feature>
<feature type="binding site" evidence="5">
    <location>
        <position position="259"/>
    </location>
    <ligand>
        <name>(2E)-4-hydroxy-3-methylbut-2-enyl diphosphate</name>
        <dbReference type="ChEBI" id="CHEBI:128753"/>
    </ligand>
</feature>
<dbReference type="NCBIfam" id="TIGR00216">
    <property type="entry name" value="ispH_lytB"/>
    <property type="match status" value="1"/>
</dbReference>
<dbReference type="GO" id="GO:0016114">
    <property type="term" value="P:terpenoid biosynthetic process"/>
    <property type="evidence" value="ECO:0007669"/>
    <property type="project" value="UniProtKB-UniRule"/>
</dbReference>
<dbReference type="NCBIfam" id="NF002187">
    <property type="entry name" value="PRK01045.1-1"/>
    <property type="match status" value="1"/>
</dbReference>
<feature type="binding site" evidence="5">
    <location>
        <position position="216"/>
    </location>
    <ligand>
        <name>dimethylallyl diphosphate</name>
        <dbReference type="ChEBI" id="CHEBI:57623"/>
    </ligand>
</feature>
<keyword evidence="5 6" id="KW-0560">Oxidoreductase</keyword>
<evidence type="ECO:0000256" key="1">
    <source>
        <dbReference type="ARBA" id="ARBA00022485"/>
    </source>
</evidence>
<name>A0A239TQI6_9FIRM</name>
<feature type="binding site" evidence="5">
    <location>
        <position position="259"/>
    </location>
    <ligand>
        <name>dimethylallyl diphosphate</name>
        <dbReference type="ChEBI" id="CHEBI:57623"/>
    </ligand>
</feature>
<dbReference type="CDD" id="cd13944">
    <property type="entry name" value="lytB_ispH"/>
    <property type="match status" value="1"/>
</dbReference>
<feature type="binding site" evidence="5">
    <location>
        <position position="259"/>
    </location>
    <ligand>
        <name>isopentenyl diphosphate</name>
        <dbReference type="ChEBI" id="CHEBI:128769"/>
    </ligand>
</feature>
<dbReference type="GO" id="GO:0019288">
    <property type="term" value="P:isopentenyl diphosphate biosynthetic process, methylerythritol 4-phosphate pathway"/>
    <property type="evidence" value="ECO:0007669"/>
    <property type="project" value="UniProtKB-UniRule"/>
</dbReference>
<feature type="binding site" evidence="5">
    <location>
        <position position="216"/>
    </location>
    <ligand>
        <name>isopentenyl diphosphate</name>
        <dbReference type="ChEBI" id="CHEBI:128769"/>
    </ligand>
</feature>
<dbReference type="UniPathway" id="UPA00059">
    <property type="reaction ID" value="UER00105"/>
</dbReference>
<comment type="pathway">
    <text evidence="5">Isoprenoid biosynthesis; dimethylallyl diphosphate biosynthesis; dimethylallyl diphosphate from (2E)-4-hydroxy-3-methylbutenyl diphosphate: step 1/1.</text>
</comment>
<feature type="binding site" evidence="5">
    <location>
        <position position="40"/>
    </location>
    <ligand>
        <name>(2E)-4-hydroxy-3-methylbut-2-enyl diphosphate</name>
        <dbReference type="ChEBI" id="CHEBI:128753"/>
    </ligand>
</feature>
<keyword evidence="1 5" id="KW-0004">4Fe-4S</keyword>
<comment type="cofactor">
    <cofactor evidence="5">
        <name>[4Fe-4S] cluster</name>
        <dbReference type="ChEBI" id="CHEBI:49883"/>
    </cofactor>
    <text evidence="5">Binds 1 [4Fe-4S] cluster per subunit.</text>
</comment>
<feature type="binding site" evidence="5">
    <location>
        <position position="94"/>
    </location>
    <ligand>
        <name>[4Fe-4S] cluster</name>
        <dbReference type="ChEBI" id="CHEBI:49883"/>
    </ligand>
</feature>
<dbReference type="RefSeq" id="WP_027890614.1">
    <property type="nucleotide sequence ID" value="NZ_LT906446.1"/>
</dbReference>
<dbReference type="InterPro" id="IPR003451">
    <property type="entry name" value="LytB/IspH"/>
</dbReference>
<organism evidence="6 7">
    <name type="scientific">Megamonas hypermegale</name>
    <dbReference type="NCBI Taxonomy" id="158847"/>
    <lineage>
        <taxon>Bacteria</taxon>
        <taxon>Bacillati</taxon>
        <taxon>Bacillota</taxon>
        <taxon>Negativicutes</taxon>
        <taxon>Selenomonadales</taxon>
        <taxon>Selenomonadaceae</taxon>
        <taxon>Megamonas</taxon>
    </lineage>
</organism>
<feature type="binding site" evidence="5">
    <location>
        <position position="216"/>
    </location>
    <ligand>
        <name>(2E)-4-hydroxy-3-methylbut-2-enyl diphosphate</name>
        <dbReference type="ChEBI" id="CHEBI:128753"/>
    </ligand>
</feature>
<dbReference type="EC" id="1.17.7.4" evidence="5"/>
<keyword evidence="7" id="KW-1185">Reference proteome</keyword>
<dbReference type="HAMAP" id="MF_00191">
    <property type="entry name" value="IspH"/>
    <property type="match status" value="1"/>
</dbReference>
<comment type="pathway">
    <text evidence="5">Isoprenoid biosynthesis; isopentenyl diphosphate biosynthesis via DXP pathway; isopentenyl diphosphate from 1-deoxy-D-xylulose 5-phosphate: step 6/6.</text>
</comment>
<comment type="caution">
    <text evidence="5">Lacks conserved residue(s) required for the propagation of feature annotation.</text>
</comment>
<comment type="function">
    <text evidence="5">Catalyzes the conversion of 1-hydroxy-2-methyl-2-(E)-butenyl 4-diphosphate (HMBPP) into a mixture of isopentenyl diphosphate (IPP) and dimethylallyl diphosphate (DMAPP). Acts in the terminal step of the DOXP/MEP pathway for isoprenoid precursor biosynthesis.</text>
</comment>
<dbReference type="GO" id="GO:0051745">
    <property type="term" value="F:4-hydroxy-3-methylbut-2-enyl diphosphate reductase activity"/>
    <property type="evidence" value="ECO:0007669"/>
    <property type="project" value="UniProtKB-UniRule"/>
</dbReference>
<comment type="catalytic activity">
    <reaction evidence="5">
        <text>isopentenyl diphosphate + 2 oxidized [2Fe-2S]-[ferredoxin] + H2O = (2E)-4-hydroxy-3-methylbut-2-enyl diphosphate + 2 reduced [2Fe-2S]-[ferredoxin] + 2 H(+)</text>
        <dbReference type="Rhea" id="RHEA:24488"/>
        <dbReference type="Rhea" id="RHEA-COMP:10000"/>
        <dbReference type="Rhea" id="RHEA-COMP:10001"/>
        <dbReference type="ChEBI" id="CHEBI:15377"/>
        <dbReference type="ChEBI" id="CHEBI:15378"/>
        <dbReference type="ChEBI" id="CHEBI:33737"/>
        <dbReference type="ChEBI" id="CHEBI:33738"/>
        <dbReference type="ChEBI" id="CHEBI:128753"/>
        <dbReference type="ChEBI" id="CHEBI:128769"/>
        <dbReference type="EC" id="1.17.7.4"/>
    </reaction>
</comment>
<dbReference type="eggNOG" id="COG0761">
    <property type="taxonomic scope" value="Bacteria"/>
</dbReference>
<feature type="binding site" evidence="5">
    <location>
        <position position="122"/>
    </location>
    <ligand>
        <name>isopentenyl diphosphate</name>
        <dbReference type="ChEBI" id="CHEBI:128769"/>
    </ligand>
</feature>
<reference evidence="6 7" key="1">
    <citation type="submission" date="2017-06" db="EMBL/GenBank/DDBJ databases">
        <authorList>
            <consortium name="Pathogen Informatics"/>
        </authorList>
    </citation>
    <scope>NUCLEOTIDE SEQUENCE [LARGE SCALE GENOMIC DNA]</scope>
    <source>
        <strain evidence="6 7">NCTC10570</strain>
    </source>
</reference>
<dbReference type="EMBL" id="LT906446">
    <property type="protein sequence ID" value="SNU99094.1"/>
    <property type="molecule type" value="Genomic_DNA"/>
</dbReference>
<dbReference type="UniPathway" id="UPA00056">
    <property type="reaction ID" value="UER00097"/>
</dbReference>
<evidence type="ECO:0000256" key="2">
    <source>
        <dbReference type="ARBA" id="ARBA00022723"/>
    </source>
</evidence>
<dbReference type="GeneID" id="78507054"/>
<feature type="binding site" evidence="5">
    <location>
        <position position="218"/>
    </location>
    <ligand>
        <name>isopentenyl diphosphate</name>
        <dbReference type="ChEBI" id="CHEBI:128769"/>
    </ligand>
</feature>
<evidence type="ECO:0000256" key="5">
    <source>
        <dbReference type="HAMAP-Rule" id="MF_00191"/>
    </source>
</evidence>
<feature type="binding site" evidence="5">
    <location>
        <position position="160"/>
    </location>
    <ligand>
        <name>(2E)-4-hydroxy-3-methylbut-2-enyl diphosphate</name>
        <dbReference type="ChEBI" id="CHEBI:128753"/>
    </ligand>
</feature>
<evidence type="ECO:0000256" key="4">
    <source>
        <dbReference type="ARBA" id="ARBA00023014"/>
    </source>
</evidence>
<dbReference type="Proteomes" id="UP000215383">
    <property type="component" value="Chromosome 1"/>
</dbReference>
<feature type="binding site" evidence="5">
    <location>
        <position position="72"/>
    </location>
    <ligand>
        <name>dimethylallyl diphosphate</name>
        <dbReference type="ChEBI" id="CHEBI:57623"/>
    </ligand>
</feature>
<sequence length="278" mass="30686">MEVILADDYGFCYGVKRAIKIAKDSADLSKKVCSLGPIIHNPQMVKSLADKGIGVVEEVEDMNCGKIIIRSHGVGPSVYEKIQARGLELADATCPHVKKAQMSAKKLADEGYKVIIIGEKEHPEVISIKKWAGENALVLCTEEEASNISFVPRLGIVAQTTFSADKFNKIVSILLNKSYDIRILRTICTATNKRQSAAIKLAKEVDMVIVIGGRNSANTTRLAQICAEHCVVHHIETVDELQDDWFNNIKKIGITAGASTPDWIIKEVYEKCKTWQAY</sequence>
<feature type="active site" description="Proton donor" evidence="5">
    <location>
        <position position="124"/>
    </location>
</feature>
<dbReference type="AlphaFoldDB" id="A0A239TQI6"/>
<keyword evidence="3 5" id="KW-0408">Iron</keyword>
<feature type="binding site" evidence="5">
    <location>
        <position position="12"/>
    </location>
    <ligand>
        <name>[4Fe-4S] cluster</name>
        <dbReference type="ChEBI" id="CHEBI:49883"/>
    </ligand>
</feature>
<evidence type="ECO:0000313" key="6">
    <source>
        <dbReference type="EMBL" id="SNU99094.1"/>
    </source>
</evidence>
<dbReference type="GO" id="GO:0051539">
    <property type="term" value="F:4 iron, 4 sulfur cluster binding"/>
    <property type="evidence" value="ECO:0007669"/>
    <property type="project" value="UniProtKB-UniRule"/>
</dbReference>
<gene>
    <name evidence="5 6" type="primary">ispH</name>
    <name evidence="6" type="ORF">SAMEA4364220_01046</name>
</gene>